<comment type="caution">
    <text evidence="2">The sequence shown here is derived from an EMBL/GenBank/DDBJ whole genome shotgun (WGS) entry which is preliminary data.</text>
</comment>
<dbReference type="Pfam" id="PF08244">
    <property type="entry name" value="Glyco_hydro_32C"/>
    <property type="match status" value="1"/>
</dbReference>
<evidence type="ECO:0000259" key="1">
    <source>
        <dbReference type="Pfam" id="PF08244"/>
    </source>
</evidence>
<protein>
    <recommendedName>
        <fullName evidence="1">Glycosyl hydrolase family 32 C-terminal domain-containing protein</fullName>
    </recommendedName>
</protein>
<evidence type="ECO:0000313" key="3">
    <source>
        <dbReference type="Proteomes" id="UP001324115"/>
    </source>
</evidence>
<gene>
    <name evidence="2" type="ORF">RGQ29_006233</name>
</gene>
<dbReference type="SUPFAM" id="SSF49899">
    <property type="entry name" value="Concanavalin A-like lectins/glucanases"/>
    <property type="match status" value="1"/>
</dbReference>
<reference evidence="2 3" key="1">
    <citation type="journal article" date="2023" name="G3 (Bethesda)">
        <title>A haplotype-resolved chromosome-scale genome for Quercus rubra L. provides insights into the genetics of adaptive traits for red oak species.</title>
        <authorList>
            <person name="Kapoor B."/>
            <person name="Jenkins J."/>
            <person name="Schmutz J."/>
            <person name="Zhebentyayeva T."/>
            <person name="Kuelheim C."/>
            <person name="Coggeshall M."/>
            <person name="Heim C."/>
            <person name="Lasky J.R."/>
            <person name="Leites L."/>
            <person name="Islam-Faridi N."/>
            <person name="Romero-Severson J."/>
            <person name="DeLeo V.L."/>
            <person name="Lucas S.M."/>
            <person name="Lazic D."/>
            <person name="Gailing O."/>
            <person name="Carlson J."/>
            <person name="Staton M."/>
        </authorList>
    </citation>
    <scope>NUCLEOTIDE SEQUENCE [LARGE SCALE GENOMIC DNA]</scope>
    <source>
        <strain evidence="2">Pseudo-F2</strain>
    </source>
</reference>
<dbReference type="Gene3D" id="2.60.120.560">
    <property type="entry name" value="Exo-inulinase, domain 1"/>
    <property type="match status" value="1"/>
</dbReference>
<dbReference type="InterPro" id="IPR013320">
    <property type="entry name" value="ConA-like_dom_sf"/>
</dbReference>
<sequence length="49" mass="5517">MKFFKQICGIQVPVLDDENFSMRILVDHSIVESFAQGGRTVITFKGLSN</sequence>
<keyword evidence="3" id="KW-1185">Reference proteome</keyword>
<organism evidence="2 3">
    <name type="scientific">Quercus rubra</name>
    <name type="common">Northern red oak</name>
    <name type="synonym">Quercus borealis</name>
    <dbReference type="NCBI Taxonomy" id="3512"/>
    <lineage>
        <taxon>Eukaryota</taxon>
        <taxon>Viridiplantae</taxon>
        <taxon>Streptophyta</taxon>
        <taxon>Embryophyta</taxon>
        <taxon>Tracheophyta</taxon>
        <taxon>Spermatophyta</taxon>
        <taxon>Magnoliopsida</taxon>
        <taxon>eudicotyledons</taxon>
        <taxon>Gunneridae</taxon>
        <taxon>Pentapetalae</taxon>
        <taxon>rosids</taxon>
        <taxon>fabids</taxon>
        <taxon>Fagales</taxon>
        <taxon>Fagaceae</taxon>
        <taxon>Quercus</taxon>
    </lineage>
</organism>
<feature type="domain" description="Glycosyl hydrolase family 32 C-terminal" evidence="1">
    <location>
        <begin position="16"/>
        <end position="43"/>
    </location>
</feature>
<evidence type="ECO:0000313" key="2">
    <source>
        <dbReference type="EMBL" id="KAK4564058.1"/>
    </source>
</evidence>
<proteinExistence type="predicted"/>
<dbReference type="AlphaFoldDB" id="A0AAN7E7K5"/>
<accession>A0AAN7E7K5</accession>
<dbReference type="Proteomes" id="UP001324115">
    <property type="component" value="Unassembled WGS sequence"/>
</dbReference>
<dbReference type="EMBL" id="JAXUIC010000011">
    <property type="protein sequence ID" value="KAK4564058.1"/>
    <property type="molecule type" value="Genomic_DNA"/>
</dbReference>
<name>A0AAN7E7K5_QUERU</name>
<dbReference type="InterPro" id="IPR013189">
    <property type="entry name" value="Glyco_hydro_32_C"/>
</dbReference>